<dbReference type="AlphaFoldDB" id="A0A922HTB9"/>
<name>A0A922HTB9_DERFA</name>
<accession>A0A922HTB9</accession>
<evidence type="ECO:0000313" key="1">
    <source>
        <dbReference type="EMBL" id="KAH9510590.1"/>
    </source>
</evidence>
<protein>
    <submittedName>
        <fullName evidence="1">Uncharacterized protein</fullName>
    </submittedName>
</protein>
<keyword evidence="2" id="KW-1185">Reference proteome</keyword>
<dbReference type="Proteomes" id="UP000790347">
    <property type="component" value="Unassembled WGS sequence"/>
</dbReference>
<reference evidence="1" key="2">
    <citation type="journal article" date="2022" name="Res Sq">
        <title>Comparative Genomics Reveals Insights into the Divergent Evolution of Astigmatic Mites and Household Pest Adaptations.</title>
        <authorList>
            <person name="Xiong Q."/>
            <person name="Wan A.T.-Y."/>
            <person name="Liu X.-Y."/>
            <person name="Fung C.S.-H."/>
            <person name="Xiao X."/>
            <person name="Malainual N."/>
            <person name="Hou J."/>
            <person name="Wang L."/>
            <person name="Wang M."/>
            <person name="Yang K."/>
            <person name="Cui Y."/>
            <person name="Leung E."/>
            <person name="Nong W."/>
            <person name="Shin S.-K."/>
            <person name="Au S."/>
            <person name="Jeong K.Y."/>
            <person name="Chew F.T."/>
            <person name="Hui J."/>
            <person name="Leung T.F."/>
            <person name="Tungtrongchitr A."/>
            <person name="Zhong N."/>
            <person name="Liu Z."/>
            <person name="Tsui S."/>
        </authorList>
    </citation>
    <scope>NUCLEOTIDE SEQUENCE</scope>
    <source>
        <strain evidence="1">Derf</strain>
        <tissue evidence="1">Whole organism</tissue>
    </source>
</reference>
<reference evidence="1" key="1">
    <citation type="submission" date="2013-05" db="EMBL/GenBank/DDBJ databases">
        <authorList>
            <person name="Yim A.K.Y."/>
            <person name="Chan T.F."/>
            <person name="Ji K.M."/>
            <person name="Liu X.Y."/>
            <person name="Zhou J.W."/>
            <person name="Li R.Q."/>
            <person name="Yang K.Y."/>
            <person name="Li J."/>
            <person name="Li M."/>
            <person name="Law P.T.W."/>
            <person name="Wu Y.L."/>
            <person name="Cai Z.L."/>
            <person name="Qin H."/>
            <person name="Bao Y."/>
            <person name="Leung R.K.K."/>
            <person name="Ng P.K.S."/>
            <person name="Zou J."/>
            <person name="Zhong X.J."/>
            <person name="Ran P.X."/>
            <person name="Zhong N.S."/>
            <person name="Liu Z.G."/>
            <person name="Tsui S.K.W."/>
        </authorList>
    </citation>
    <scope>NUCLEOTIDE SEQUENCE</scope>
    <source>
        <strain evidence="1">Derf</strain>
        <tissue evidence="1">Whole organism</tissue>
    </source>
</reference>
<comment type="caution">
    <text evidence="1">The sequence shown here is derived from an EMBL/GenBank/DDBJ whole genome shotgun (WGS) entry which is preliminary data.</text>
</comment>
<dbReference type="EMBL" id="ASGP02000004">
    <property type="protein sequence ID" value="KAH9510590.1"/>
    <property type="molecule type" value="Genomic_DNA"/>
</dbReference>
<evidence type="ECO:0000313" key="2">
    <source>
        <dbReference type="Proteomes" id="UP000790347"/>
    </source>
</evidence>
<proteinExistence type="predicted"/>
<gene>
    <name evidence="1" type="ORF">DERF_009111</name>
</gene>
<sequence>MVLSLVIHCRNKKTKEFVYGNATKKNKNKTVYHIHFITQIFISSNVHCSSLTCTYLNIMTLNGTKLICCYTTYPD</sequence>
<organism evidence="1 2">
    <name type="scientific">Dermatophagoides farinae</name>
    <name type="common">American house dust mite</name>
    <dbReference type="NCBI Taxonomy" id="6954"/>
    <lineage>
        <taxon>Eukaryota</taxon>
        <taxon>Metazoa</taxon>
        <taxon>Ecdysozoa</taxon>
        <taxon>Arthropoda</taxon>
        <taxon>Chelicerata</taxon>
        <taxon>Arachnida</taxon>
        <taxon>Acari</taxon>
        <taxon>Acariformes</taxon>
        <taxon>Sarcoptiformes</taxon>
        <taxon>Astigmata</taxon>
        <taxon>Psoroptidia</taxon>
        <taxon>Analgoidea</taxon>
        <taxon>Pyroglyphidae</taxon>
        <taxon>Dermatophagoidinae</taxon>
        <taxon>Dermatophagoides</taxon>
    </lineage>
</organism>